<evidence type="ECO:0000313" key="2">
    <source>
        <dbReference type="Proteomes" id="UP000694580"/>
    </source>
</evidence>
<evidence type="ECO:0000313" key="1">
    <source>
        <dbReference type="Ensembl" id="ENSDCDP00010041113.1"/>
    </source>
</evidence>
<protein>
    <submittedName>
        <fullName evidence="1">Uncharacterized protein</fullName>
    </submittedName>
</protein>
<reference evidence="1 2" key="1">
    <citation type="submission" date="2020-06" db="EMBL/GenBank/DDBJ databases">
        <authorList>
            <consortium name="Wellcome Sanger Institute Data Sharing"/>
        </authorList>
    </citation>
    <scope>NUCLEOTIDE SEQUENCE [LARGE SCALE GENOMIC DNA]</scope>
</reference>
<dbReference type="AlphaFoldDB" id="A0AAY4D6T2"/>
<dbReference type="Ensembl" id="ENSDCDT00010051053.1">
    <property type="protein sequence ID" value="ENSDCDP00010041113.1"/>
    <property type="gene ID" value="ENSDCDG00010026151.1"/>
</dbReference>
<sequence>MAVKTGTSLVLSSLQSPLAFASTRIFSRQLGSTEWSRLRKRILSKVPVSQCQSLHLFFWEGLRRSLATLASGLVHRALFPLLDL</sequence>
<accession>A0AAY4D6T2</accession>
<keyword evidence="2" id="KW-1185">Reference proteome</keyword>
<gene>
    <name evidence="1" type="primary">TOMM7</name>
</gene>
<reference evidence="1" key="2">
    <citation type="submission" date="2025-08" db="UniProtKB">
        <authorList>
            <consortium name="Ensembl"/>
        </authorList>
    </citation>
    <scope>IDENTIFICATION</scope>
</reference>
<proteinExistence type="predicted"/>
<organism evidence="1 2">
    <name type="scientific">Denticeps clupeoides</name>
    <name type="common">denticle herring</name>
    <dbReference type="NCBI Taxonomy" id="299321"/>
    <lineage>
        <taxon>Eukaryota</taxon>
        <taxon>Metazoa</taxon>
        <taxon>Chordata</taxon>
        <taxon>Craniata</taxon>
        <taxon>Vertebrata</taxon>
        <taxon>Euteleostomi</taxon>
        <taxon>Actinopterygii</taxon>
        <taxon>Neopterygii</taxon>
        <taxon>Teleostei</taxon>
        <taxon>Clupei</taxon>
        <taxon>Clupeiformes</taxon>
        <taxon>Denticipitoidei</taxon>
        <taxon>Denticipitidae</taxon>
        <taxon>Denticeps</taxon>
    </lineage>
</organism>
<dbReference type="Proteomes" id="UP000694580">
    <property type="component" value="Chromosome 19"/>
</dbReference>
<name>A0AAY4D6T2_9TELE</name>
<reference evidence="1" key="3">
    <citation type="submission" date="2025-09" db="UniProtKB">
        <authorList>
            <consortium name="Ensembl"/>
        </authorList>
    </citation>
    <scope>IDENTIFICATION</scope>
</reference>